<protein>
    <recommendedName>
        <fullName evidence="1">Serine aminopeptidase S33 domain-containing protein</fullName>
    </recommendedName>
</protein>
<dbReference type="InterPro" id="IPR051044">
    <property type="entry name" value="MAG_DAG_Lipase"/>
</dbReference>
<dbReference type="InterPro" id="IPR022742">
    <property type="entry name" value="Hydrolase_4"/>
</dbReference>
<dbReference type="InterPro" id="IPR029058">
    <property type="entry name" value="AB_hydrolase_fold"/>
</dbReference>
<evidence type="ECO:0000313" key="2">
    <source>
        <dbReference type="EMBL" id="CAI2375038.1"/>
    </source>
</evidence>
<accession>A0AAD2D027</accession>
<dbReference type="EMBL" id="CAMPGE010016485">
    <property type="protein sequence ID" value="CAI2375038.1"/>
    <property type="molecule type" value="Genomic_DNA"/>
</dbReference>
<organism evidence="2 3">
    <name type="scientific">Euplotes crassus</name>
    <dbReference type="NCBI Taxonomy" id="5936"/>
    <lineage>
        <taxon>Eukaryota</taxon>
        <taxon>Sar</taxon>
        <taxon>Alveolata</taxon>
        <taxon>Ciliophora</taxon>
        <taxon>Intramacronucleata</taxon>
        <taxon>Spirotrichea</taxon>
        <taxon>Hypotrichia</taxon>
        <taxon>Euplotida</taxon>
        <taxon>Euplotidae</taxon>
        <taxon>Moneuplotes</taxon>
    </lineage>
</organism>
<dbReference type="SUPFAM" id="SSF53474">
    <property type="entry name" value="alpha/beta-Hydrolases"/>
    <property type="match status" value="1"/>
</dbReference>
<keyword evidence="3" id="KW-1185">Reference proteome</keyword>
<gene>
    <name evidence="2" type="ORF">ECRASSUSDP1_LOCUS16398</name>
</gene>
<dbReference type="Pfam" id="PF12146">
    <property type="entry name" value="Hydrolase_4"/>
    <property type="match status" value="1"/>
</dbReference>
<dbReference type="Proteomes" id="UP001295684">
    <property type="component" value="Unassembled WGS sequence"/>
</dbReference>
<proteinExistence type="predicted"/>
<comment type="caution">
    <text evidence="2">The sequence shown here is derived from an EMBL/GenBank/DDBJ whole genome shotgun (WGS) entry which is preliminary data.</text>
</comment>
<evidence type="ECO:0000259" key="1">
    <source>
        <dbReference type="Pfam" id="PF12146"/>
    </source>
</evidence>
<feature type="domain" description="Serine aminopeptidase S33" evidence="1">
    <location>
        <begin position="2"/>
        <end position="171"/>
    </location>
</feature>
<sequence>MSDAWAYFDAVKEEYKETPIIGCGYSLGGGTTYCMTVERPDAFKALIQLAPFAGYHFVKHPCQAAANTISKFYPTLSVCPTPVDPAPHMVHYYDDPLQIIIDSTAASLVALDDCQKTVQANIDKLTVDMHVTIGDEENVVSRVVCHKIIKEAPAAVKEYSEWPGLNHYLFNNGLYLEDIIKNQLDFLERILKE</sequence>
<dbReference type="PANTHER" id="PTHR11614">
    <property type="entry name" value="PHOSPHOLIPASE-RELATED"/>
    <property type="match status" value="1"/>
</dbReference>
<dbReference type="AlphaFoldDB" id="A0AAD2D027"/>
<dbReference type="Gene3D" id="3.40.50.1820">
    <property type="entry name" value="alpha/beta hydrolase"/>
    <property type="match status" value="1"/>
</dbReference>
<reference evidence="2" key="1">
    <citation type="submission" date="2023-07" db="EMBL/GenBank/DDBJ databases">
        <authorList>
            <consortium name="AG Swart"/>
            <person name="Singh M."/>
            <person name="Singh A."/>
            <person name="Seah K."/>
            <person name="Emmerich C."/>
        </authorList>
    </citation>
    <scope>NUCLEOTIDE SEQUENCE</scope>
    <source>
        <strain evidence="2">DP1</strain>
    </source>
</reference>
<evidence type="ECO:0000313" key="3">
    <source>
        <dbReference type="Proteomes" id="UP001295684"/>
    </source>
</evidence>
<name>A0AAD2D027_EUPCR</name>